<dbReference type="Proteomes" id="UP000515511">
    <property type="component" value="Chromosome"/>
</dbReference>
<proteinExistence type="predicted"/>
<reference evidence="5" key="1">
    <citation type="submission" date="2019-09" db="EMBL/GenBank/DDBJ databases">
        <title>Antimicrobial potential of Antarctic Bacteria.</title>
        <authorList>
            <person name="Benaud N."/>
            <person name="Edwards R.J."/>
            <person name="Ferrari B.C."/>
        </authorList>
    </citation>
    <scope>NUCLEOTIDE SEQUENCE [LARGE SCALE GENOMIC DNA]</scope>
    <source>
        <strain evidence="5">INR9</strain>
    </source>
</reference>
<dbReference type="RefSeq" id="WP_185275050.1">
    <property type="nucleotide sequence ID" value="NZ_CP043641.1"/>
</dbReference>
<dbReference type="Gene3D" id="1.20.1610.10">
    <property type="entry name" value="alpha-1,2-mannosidases domains"/>
    <property type="match status" value="1"/>
</dbReference>
<dbReference type="InterPro" id="IPR005887">
    <property type="entry name" value="GH92_a_mannosidase_put"/>
</dbReference>
<dbReference type="Gene3D" id="3.30.2080.10">
    <property type="entry name" value="GH92 mannosidase domain"/>
    <property type="match status" value="1"/>
</dbReference>
<evidence type="ECO:0000259" key="3">
    <source>
        <dbReference type="Pfam" id="PF17678"/>
    </source>
</evidence>
<protein>
    <submittedName>
        <fullName evidence="4">Glycoside hydrolase family 92 protein</fullName>
    </submittedName>
</protein>
<evidence type="ECO:0000259" key="2">
    <source>
        <dbReference type="Pfam" id="PF07971"/>
    </source>
</evidence>
<dbReference type="NCBIfam" id="TIGR01180">
    <property type="entry name" value="aman2_put"/>
    <property type="match status" value="1"/>
</dbReference>
<dbReference type="AlphaFoldDB" id="A0A7G6YAR6"/>
<name>A0A7G6YAR6_9MICO</name>
<dbReference type="InterPro" id="IPR050883">
    <property type="entry name" value="PNGase"/>
</dbReference>
<dbReference type="GO" id="GO:0005829">
    <property type="term" value="C:cytosol"/>
    <property type="evidence" value="ECO:0007669"/>
    <property type="project" value="TreeGrafter"/>
</dbReference>
<feature type="domain" description="Glycosyl hydrolase family 92 N-terminal" evidence="3">
    <location>
        <begin position="190"/>
        <end position="349"/>
    </location>
</feature>
<dbReference type="KEGG" id="lse:F1C12_10870"/>
<dbReference type="InterPro" id="IPR014718">
    <property type="entry name" value="GH-type_carb-bd"/>
</dbReference>
<dbReference type="EMBL" id="CP043641">
    <property type="protein sequence ID" value="QNE35581.1"/>
    <property type="molecule type" value="Genomic_DNA"/>
</dbReference>
<sequence>MTASRHRAGGPAFAPAARPGAGFRSVEALALTTTAGGRVESPLPALRDHVIRPGDQLVWHWFPERTLPAGAAEPDTADLASFWAATAFAVDLVLDDGTRLSEYALRDQYGTAATPEAQDDARMTWVDQWNRRAVPLAALAGRRVVEAMAVLGREDRDGTAAAEPLRITGWLDAVAIEPRPQSPARPIDAVRTTRGTQSSGEFSRGNTAPFVAVPHGGVFGLPMTDADQNRWPYAFHAHNRKADNRPAIQAFATSHLPSPWMGDRGVFQVMPNPSEHPATGRAERALAFDHDDELDGPHRYRVRLAAPHGGAVDATMTAGAFALGWRFGFETGRDRASIILDHHGELREARVRLEGGDAVVEALLDDRPGTPVHYLHLRIAGALADRTRFRSGLLRGYVVVAADHPVDVLLGISTLSFADAEANLAAAGGFDAMLSGAESAWEEKLGTLVIDGATDDQLVSVYSGLYRLFLHPLRAGESALTAEPRHRALSTGEPTAGDLSTTNGFWDTYRTAWPLLGLLTPDDAGALAQGFVQHFLDDGWTPRWSAPGPEDVMTGTTSDVVFADLLVKGVPGLDLVEAYRSAVKNATVPSPDRRVGRKGMLPGAFRGYVDTDTHEGMSWTLDAAIADWGVAAMARLLLDRAEQGSAEAARLAAEAEWFARRSLGYRAVFDRELGFFLGRRPDGDWRASAEDFDPDDWGVDYTETNAWGTMFTVPYDGAGLVELHGGEDGLKDALDRFFARQETGSSRHRGSYPHAIHEMTEARDIRSGMLGMSNQPAHHIPFVPMFAGDHDRAHAVVRDSLRRLFVGSDIGQGYPGDEDNGEMSAWYVFCTIGLYPLAPATGGYVLVPPSVRRAELRPPGRPVTVIEVVAGSGDHIAAVRVNGEPWEAVTIPHAVIAAGARIEFELTDRPAGWAAGSRPVSASELHGYADRATDVLSADAHPLTDDSGETTVALRVGETVDLPVDVADASLLTVTVPEPAVLSWQVGWVGTDGEEVDAGRYEDEVFDWPGQTRAFRIAGGLRGALRLTALSDCRLTQLEVIPRSRRA</sequence>
<dbReference type="Gene3D" id="1.20.1050.60">
    <property type="entry name" value="alpha-1,2-mannosidase"/>
    <property type="match status" value="1"/>
</dbReference>
<feature type="region of interest" description="Disordered" evidence="1">
    <location>
        <begin position="181"/>
        <end position="207"/>
    </location>
</feature>
<dbReference type="GO" id="GO:0006516">
    <property type="term" value="P:glycoprotein catabolic process"/>
    <property type="evidence" value="ECO:0007669"/>
    <property type="project" value="TreeGrafter"/>
</dbReference>
<dbReference type="Pfam" id="PF07971">
    <property type="entry name" value="Glyco_hydro_92"/>
    <property type="match status" value="1"/>
</dbReference>
<evidence type="ECO:0000313" key="5">
    <source>
        <dbReference type="Proteomes" id="UP000515511"/>
    </source>
</evidence>
<dbReference type="InterPro" id="IPR041371">
    <property type="entry name" value="GH92_N"/>
</dbReference>
<keyword evidence="4" id="KW-0378">Hydrolase</keyword>
<dbReference type="GO" id="GO:0030246">
    <property type="term" value="F:carbohydrate binding"/>
    <property type="evidence" value="ECO:0007669"/>
    <property type="project" value="InterPro"/>
</dbReference>
<dbReference type="Gene3D" id="2.70.98.10">
    <property type="match status" value="1"/>
</dbReference>
<evidence type="ECO:0000313" key="4">
    <source>
        <dbReference type="EMBL" id="QNE35581.1"/>
    </source>
</evidence>
<dbReference type="GO" id="GO:0005975">
    <property type="term" value="P:carbohydrate metabolic process"/>
    <property type="evidence" value="ECO:0007669"/>
    <property type="project" value="InterPro"/>
</dbReference>
<feature type="domain" description="Glycosyl hydrolase family 92" evidence="2">
    <location>
        <begin position="420"/>
        <end position="907"/>
    </location>
</feature>
<dbReference type="InterPro" id="IPR012939">
    <property type="entry name" value="Glyco_hydro_92"/>
</dbReference>
<organism evidence="4 5">
    <name type="scientific">Leifsonia shinshuensis</name>
    <dbReference type="NCBI Taxonomy" id="150026"/>
    <lineage>
        <taxon>Bacteria</taxon>
        <taxon>Bacillati</taxon>
        <taxon>Actinomycetota</taxon>
        <taxon>Actinomycetes</taxon>
        <taxon>Micrococcales</taxon>
        <taxon>Microbacteriaceae</taxon>
        <taxon>Leifsonia</taxon>
    </lineage>
</organism>
<dbReference type="InterPro" id="IPR008928">
    <property type="entry name" value="6-hairpin_glycosidase_sf"/>
</dbReference>
<accession>A0A7G6YAR6</accession>
<dbReference type="PANTHER" id="PTHR12143">
    <property type="entry name" value="PEPTIDE N-GLYCANASE PNGASE -RELATED"/>
    <property type="match status" value="1"/>
</dbReference>
<gene>
    <name evidence="4" type="ORF">F1C12_10870</name>
</gene>
<dbReference type="SUPFAM" id="SSF48208">
    <property type="entry name" value="Six-hairpin glycosidases"/>
    <property type="match status" value="1"/>
</dbReference>
<dbReference type="Pfam" id="PF17678">
    <property type="entry name" value="Glyco_hydro_92N"/>
    <property type="match status" value="1"/>
</dbReference>
<evidence type="ECO:0000256" key="1">
    <source>
        <dbReference type="SAM" id="MobiDB-lite"/>
    </source>
</evidence>
<feature type="compositionally biased region" description="Polar residues" evidence="1">
    <location>
        <begin position="193"/>
        <end position="206"/>
    </location>
</feature>
<dbReference type="PANTHER" id="PTHR12143:SF43">
    <property type="entry name" value="PUTATIVE-RELATED"/>
    <property type="match status" value="1"/>
</dbReference>
<dbReference type="GO" id="GO:0000224">
    <property type="term" value="F:peptide-N4-(N-acetyl-beta-glucosaminyl)asparagine amidase activity"/>
    <property type="evidence" value="ECO:0007669"/>
    <property type="project" value="TreeGrafter"/>
</dbReference>